<sequence>MRFGVQHVYWMLLLTSVVSSALLFLIVASESAQSNKFIGPDRKKHESDLDDNDSRIGEIYTEHERPRGWAKLGAKDRHDHESIQTLVSSSFDALGNDEGTELAKGIKTPKESLAQQPDPSRG</sequence>
<evidence type="ECO:0000256" key="1">
    <source>
        <dbReference type="SAM" id="MobiDB-lite"/>
    </source>
</evidence>
<keyword evidence="2" id="KW-0732">Signal</keyword>
<reference evidence="3 4" key="1">
    <citation type="journal article" date="2024" name="bioRxiv">
        <title>A reference genome for Trichogramma kaykai: A tiny desert-dwelling parasitoid wasp with competing sex-ratio distorters.</title>
        <authorList>
            <person name="Culotta J."/>
            <person name="Lindsey A.R."/>
        </authorList>
    </citation>
    <scope>NUCLEOTIDE SEQUENCE [LARGE SCALE GENOMIC DNA]</scope>
    <source>
        <strain evidence="3 4">KSX58</strain>
    </source>
</reference>
<accession>A0ABD2WK81</accession>
<organism evidence="3 4">
    <name type="scientific">Trichogramma kaykai</name>
    <dbReference type="NCBI Taxonomy" id="54128"/>
    <lineage>
        <taxon>Eukaryota</taxon>
        <taxon>Metazoa</taxon>
        <taxon>Ecdysozoa</taxon>
        <taxon>Arthropoda</taxon>
        <taxon>Hexapoda</taxon>
        <taxon>Insecta</taxon>
        <taxon>Pterygota</taxon>
        <taxon>Neoptera</taxon>
        <taxon>Endopterygota</taxon>
        <taxon>Hymenoptera</taxon>
        <taxon>Apocrita</taxon>
        <taxon>Proctotrupomorpha</taxon>
        <taxon>Chalcidoidea</taxon>
        <taxon>Trichogrammatidae</taxon>
        <taxon>Trichogramma</taxon>
    </lineage>
</organism>
<evidence type="ECO:0000313" key="4">
    <source>
        <dbReference type="Proteomes" id="UP001627154"/>
    </source>
</evidence>
<keyword evidence="4" id="KW-1185">Reference proteome</keyword>
<feature type="signal peptide" evidence="2">
    <location>
        <begin position="1"/>
        <end position="28"/>
    </location>
</feature>
<feature type="chain" id="PRO_5044884666" evidence="2">
    <location>
        <begin position="29"/>
        <end position="122"/>
    </location>
</feature>
<name>A0ABD2WK81_9HYME</name>
<dbReference type="AlphaFoldDB" id="A0ABD2WK81"/>
<dbReference type="EMBL" id="JBJJXI010000100">
    <property type="protein sequence ID" value="KAL3393144.1"/>
    <property type="molecule type" value="Genomic_DNA"/>
</dbReference>
<gene>
    <name evidence="3" type="ORF">TKK_012400</name>
</gene>
<feature type="region of interest" description="Disordered" evidence="1">
    <location>
        <begin position="98"/>
        <end position="122"/>
    </location>
</feature>
<proteinExistence type="predicted"/>
<dbReference type="Proteomes" id="UP001627154">
    <property type="component" value="Unassembled WGS sequence"/>
</dbReference>
<feature type="compositionally biased region" description="Polar residues" evidence="1">
    <location>
        <begin position="113"/>
        <end position="122"/>
    </location>
</feature>
<protein>
    <submittedName>
        <fullName evidence="3">Uncharacterized protein</fullName>
    </submittedName>
</protein>
<evidence type="ECO:0000256" key="2">
    <source>
        <dbReference type="SAM" id="SignalP"/>
    </source>
</evidence>
<comment type="caution">
    <text evidence="3">The sequence shown here is derived from an EMBL/GenBank/DDBJ whole genome shotgun (WGS) entry which is preliminary data.</text>
</comment>
<evidence type="ECO:0000313" key="3">
    <source>
        <dbReference type="EMBL" id="KAL3393144.1"/>
    </source>
</evidence>